<dbReference type="EMBL" id="MN739555">
    <property type="protein sequence ID" value="QHT12994.1"/>
    <property type="molecule type" value="Genomic_DNA"/>
</dbReference>
<organism evidence="1">
    <name type="scientific">viral metagenome</name>
    <dbReference type="NCBI Taxonomy" id="1070528"/>
    <lineage>
        <taxon>unclassified sequences</taxon>
        <taxon>metagenomes</taxon>
        <taxon>organismal metagenomes</taxon>
    </lineage>
</organism>
<name>A0A6C0D9Z1_9ZZZZ</name>
<reference evidence="1" key="1">
    <citation type="journal article" date="2020" name="Nature">
        <title>Giant virus diversity and host interactions through global metagenomics.</title>
        <authorList>
            <person name="Schulz F."/>
            <person name="Roux S."/>
            <person name="Paez-Espino D."/>
            <person name="Jungbluth S."/>
            <person name="Walsh D.A."/>
            <person name="Denef V.J."/>
            <person name="McMahon K.D."/>
            <person name="Konstantinidis K.T."/>
            <person name="Eloe-Fadrosh E.A."/>
            <person name="Kyrpides N.C."/>
            <person name="Woyke T."/>
        </authorList>
    </citation>
    <scope>NUCLEOTIDE SEQUENCE</scope>
    <source>
        <strain evidence="1">GVMAG-M-3300023174-130</strain>
    </source>
</reference>
<sequence>MNDDKQQDKQNKETKKQIILKRNMYYDTYDKESGDGFYPKLRTTSGICSCKNIIISFILINYKSQNDFAWKQYDNSPIYGFDKFTGSQLLESLNKEANACATKILNIGARIIYPVIPEQTTYKILEDIINTSKKRTKTF</sequence>
<proteinExistence type="predicted"/>
<protein>
    <submittedName>
        <fullName evidence="1">Uncharacterized protein</fullName>
    </submittedName>
</protein>
<dbReference type="AlphaFoldDB" id="A0A6C0D9Z1"/>
<evidence type="ECO:0000313" key="1">
    <source>
        <dbReference type="EMBL" id="QHT12994.1"/>
    </source>
</evidence>
<accession>A0A6C0D9Z1</accession>